<dbReference type="Proteomes" id="UP000019812">
    <property type="component" value="Unassembled WGS sequence"/>
</dbReference>
<feature type="domain" description="Mce/MlaD" evidence="2">
    <location>
        <begin position="38"/>
        <end position="112"/>
    </location>
</feature>
<evidence type="ECO:0000256" key="1">
    <source>
        <dbReference type="SAM" id="MobiDB-lite"/>
    </source>
</evidence>
<gene>
    <name evidence="3" type="ORF">CAPSK01_003003</name>
</gene>
<protein>
    <submittedName>
        <fullName evidence="3">Virulence factor Mce family protein</fullName>
    </submittedName>
</protein>
<sequence length="311" mass="33449">MENRSHALMAGLFTLFLGLAGALSIWWFGGKHEATTEYTVVTRHNVTGLNLQGQVRYRGIRVGKVQAIELDPQDAHNILIRISVDSKVPVTRATSAKLGYQGVTGIAHILLEDSGKDPTRLAGGKDSLRIEMRSSLIQELSDSGAAVLGQAREFLASANLALDSENRQHLARILANLEATTGNANEVTRQLRQLLAPENLRLLNATLVRAEQAVAEAAPLLVESRRLMVRLQPLGDKLDRLVGEPSSDGITALVSRLNGVGSDLSGNSRQLNRVLQMLEESPQSLVFGPPASAPGPGEAGFVAPPSREERP</sequence>
<dbReference type="PANTHER" id="PTHR36698:SF2">
    <property type="entry name" value="MCE_MLAD DOMAIN-CONTAINING PROTEIN"/>
    <property type="match status" value="1"/>
</dbReference>
<evidence type="ECO:0000313" key="3">
    <source>
        <dbReference type="EMBL" id="KFB67560.1"/>
    </source>
</evidence>
<feature type="region of interest" description="Disordered" evidence="1">
    <location>
        <begin position="283"/>
        <end position="311"/>
    </location>
</feature>
<dbReference type="STRING" id="1457154.CAPSK01_003003"/>
<comment type="caution">
    <text evidence="3">The sequence shown here is derived from an EMBL/GenBank/DDBJ whole genome shotgun (WGS) entry which is preliminary data.</text>
</comment>
<dbReference type="EMBL" id="JDSS02000027">
    <property type="protein sequence ID" value="KFB67560.1"/>
    <property type="molecule type" value="Genomic_DNA"/>
</dbReference>
<name>A0A084XYL6_9PROT</name>
<dbReference type="RefSeq" id="WP_034927232.1">
    <property type="nucleotide sequence ID" value="NZ_JDSS02000027.1"/>
</dbReference>
<dbReference type="Pfam" id="PF02470">
    <property type="entry name" value="MlaD"/>
    <property type="match status" value="1"/>
</dbReference>
<dbReference type="InterPro" id="IPR003399">
    <property type="entry name" value="Mce/MlaD"/>
</dbReference>
<dbReference type="AlphaFoldDB" id="A0A084XYL6"/>
<dbReference type="PANTHER" id="PTHR36698">
    <property type="entry name" value="BLL5892 PROTEIN"/>
    <property type="match status" value="1"/>
</dbReference>
<feature type="compositionally biased region" description="Low complexity" evidence="1">
    <location>
        <begin position="288"/>
        <end position="300"/>
    </location>
</feature>
<evidence type="ECO:0000259" key="2">
    <source>
        <dbReference type="Pfam" id="PF02470"/>
    </source>
</evidence>
<reference evidence="3 4" key="1">
    <citation type="submission" date="2014-07" db="EMBL/GenBank/DDBJ databases">
        <title>Expanding our view of genomic diversity in Candidatus Accumulibacter clades.</title>
        <authorList>
            <person name="Skennerton C.T."/>
            <person name="Barr J.J."/>
            <person name="Slater F.R."/>
            <person name="Bond P.L."/>
            <person name="Tyson G.W."/>
        </authorList>
    </citation>
    <scope>NUCLEOTIDE SEQUENCE [LARGE SCALE GENOMIC DNA]</scope>
    <source>
        <strain evidence="4">SK-01</strain>
    </source>
</reference>
<proteinExistence type="predicted"/>
<accession>A0A084XYL6</accession>
<evidence type="ECO:0000313" key="4">
    <source>
        <dbReference type="Proteomes" id="UP000019812"/>
    </source>
</evidence>
<organism evidence="3 4">
    <name type="scientific">Candidatus Accumulibacter vicinus</name>
    <dbReference type="NCBI Taxonomy" id="2954382"/>
    <lineage>
        <taxon>Bacteria</taxon>
        <taxon>Pseudomonadati</taxon>
        <taxon>Pseudomonadota</taxon>
        <taxon>Betaproteobacteria</taxon>
        <taxon>Candidatus Accumulibacter</taxon>
    </lineage>
</organism>